<dbReference type="SUPFAM" id="SSF50022">
    <property type="entry name" value="ISP domain"/>
    <property type="match status" value="1"/>
</dbReference>
<evidence type="ECO:0000259" key="5">
    <source>
        <dbReference type="PROSITE" id="PS51296"/>
    </source>
</evidence>
<evidence type="ECO:0000256" key="3">
    <source>
        <dbReference type="ARBA" id="ARBA00023004"/>
    </source>
</evidence>
<feature type="domain" description="Rieske" evidence="5">
    <location>
        <begin position="6"/>
        <end position="101"/>
    </location>
</feature>
<proteinExistence type="predicted"/>
<keyword evidence="1" id="KW-0001">2Fe-2S</keyword>
<dbReference type="InterPro" id="IPR036922">
    <property type="entry name" value="Rieske_2Fe-2S_sf"/>
</dbReference>
<dbReference type="PANTHER" id="PTHR21496">
    <property type="entry name" value="FERREDOXIN-RELATED"/>
    <property type="match status" value="1"/>
</dbReference>
<dbReference type="Proteomes" id="UP000232412">
    <property type="component" value="Unassembled WGS sequence"/>
</dbReference>
<dbReference type="Pfam" id="PF00355">
    <property type="entry name" value="Rieske"/>
    <property type="match status" value="1"/>
</dbReference>
<dbReference type="OrthoDB" id="6837at2157"/>
<keyword evidence="4" id="KW-0411">Iron-sulfur</keyword>
<dbReference type="InterPro" id="IPR017941">
    <property type="entry name" value="Rieske_2Fe-2S"/>
</dbReference>
<dbReference type="RefSeq" id="WP_101010821.1">
    <property type="nucleotide sequence ID" value="NZ_FRFC01000005.1"/>
</dbReference>
<evidence type="ECO:0000256" key="2">
    <source>
        <dbReference type="ARBA" id="ARBA00022723"/>
    </source>
</evidence>
<accession>A0A2H1EJ76</accession>
<gene>
    <name evidence="6" type="ORF">NSIN_40230</name>
</gene>
<protein>
    <submittedName>
        <fullName evidence="6">Putative ferredoxin</fullName>
    </submittedName>
</protein>
<dbReference type="Gene3D" id="2.102.10.10">
    <property type="entry name" value="Rieske [2Fe-2S] iron-sulphur domain"/>
    <property type="match status" value="1"/>
</dbReference>
<dbReference type="PANTHER" id="PTHR21496:SF23">
    <property type="entry name" value="3-PHENYLPROPIONATE_CINNAMIC ACID DIOXYGENASE FERREDOXIN SUBUNIT"/>
    <property type="match status" value="1"/>
</dbReference>
<sequence length="106" mass="11878">MTQDFKKTLKVSEVPLGQMKTVEFENDTVCIVNVGGKFYALNNVCTHEGGPLAEGTLSEYEVECPWHGARFDVRTGEVKSPPAESPVSTYEIKIDQDDIWIRKSIK</sequence>
<name>A0A2H1EJ76_9ARCH</name>
<evidence type="ECO:0000313" key="6">
    <source>
        <dbReference type="EMBL" id="SHO47789.1"/>
    </source>
</evidence>
<keyword evidence="7" id="KW-1185">Reference proteome</keyword>
<keyword evidence="2" id="KW-0479">Metal-binding</keyword>
<evidence type="ECO:0000256" key="4">
    <source>
        <dbReference type="ARBA" id="ARBA00023014"/>
    </source>
</evidence>
<dbReference type="GO" id="GO:0051537">
    <property type="term" value="F:2 iron, 2 sulfur cluster binding"/>
    <property type="evidence" value="ECO:0007669"/>
    <property type="project" value="UniProtKB-KW"/>
</dbReference>
<keyword evidence="3" id="KW-0408">Iron</keyword>
<dbReference type="CDD" id="cd03528">
    <property type="entry name" value="Rieske_RO_ferredoxin"/>
    <property type="match status" value="1"/>
</dbReference>
<organism evidence="6 7">
    <name type="scientific">Nitrosotalea sinensis</name>
    <dbReference type="NCBI Taxonomy" id="1499975"/>
    <lineage>
        <taxon>Archaea</taxon>
        <taxon>Nitrososphaerota</taxon>
        <taxon>Nitrososphaeria</taxon>
        <taxon>Nitrosotaleales</taxon>
        <taxon>Nitrosotaleaceae</taxon>
        <taxon>Nitrosotalea</taxon>
    </lineage>
</organism>
<reference evidence="7" key="1">
    <citation type="submission" date="2016-12" db="EMBL/GenBank/DDBJ databases">
        <authorList>
            <person name="Herbold C."/>
        </authorList>
    </citation>
    <scope>NUCLEOTIDE SEQUENCE [LARGE SCALE GENOMIC DNA]</scope>
</reference>
<dbReference type="EMBL" id="FRFC01000005">
    <property type="protein sequence ID" value="SHO47789.1"/>
    <property type="molecule type" value="Genomic_DNA"/>
</dbReference>
<dbReference type="GO" id="GO:0046872">
    <property type="term" value="F:metal ion binding"/>
    <property type="evidence" value="ECO:0007669"/>
    <property type="project" value="UniProtKB-KW"/>
</dbReference>
<evidence type="ECO:0000256" key="1">
    <source>
        <dbReference type="ARBA" id="ARBA00022714"/>
    </source>
</evidence>
<evidence type="ECO:0000313" key="7">
    <source>
        <dbReference type="Proteomes" id="UP000232412"/>
    </source>
</evidence>
<dbReference type="AlphaFoldDB" id="A0A2H1EJ76"/>
<dbReference type="PROSITE" id="PS51296">
    <property type="entry name" value="RIESKE"/>
    <property type="match status" value="1"/>
</dbReference>